<sequence length="243" mass="26714">MSLIAAVPVDPWRAVSPQPPPRPVVDPWSPSTNTDHSSPGSPRGVLTSPDGGDLDEFDIISTRERPSQSTLLISNANNLNNNGGTLTPDPFDLNMLGDSLTDEKQSNLKKTPQSFLGENSALVNLDNLVTVSAKPTSTTPVPGFVEFSWHLFNISYNATQIRTRNCVECTIGVWKRRFRCLTNTFETTLAHTSAIITATSVLHNIARRMNDDLPEDEFPWVSGDVEFHVAPACENQQGHLTYQ</sequence>
<dbReference type="EMBL" id="OC003279">
    <property type="protein sequence ID" value="CAD7263084.1"/>
    <property type="molecule type" value="Genomic_DNA"/>
</dbReference>
<evidence type="ECO:0000256" key="3">
    <source>
        <dbReference type="SAM" id="MobiDB-lite"/>
    </source>
</evidence>
<keyword evidence="2" id="KW-0479">Metal-binding</keyword>
<accession>A0A7R9AZ26</accession>
<dbReference type="InterPro" id="IPR027806">
    <property type="entry name" value="HARBI1_dom"/>
</dbReference>
<proteinExistence type="predicted"/>
<name>A0A7R9AZ26_TIMSH</name>
<evidence type="ECO:0000259" key="4">
    <source>
        <dbReference type="Pfam" id="PF13359"/>
    </source>
</evidence>
<feature type="region of interest" description="Disordered" evidence="3">
    <location>
        <begin position="1"/>
        <end position="55"/>
    </location>
</feature>
<gene>
    <name evidence="5" type="ORF">TSIB3V08_LOCUS7173</name>
</gene>
<comment type="cofactor">
    <cofactor evidence="1">
        <name>a divalent metal cation</name>
        <dbReference type="ChEBI" id="CHEBI:60240"/>
    </cofactor>
</comment>
<dbReference type="GO" id="GO:0046872">
    <property type="term" value="F:metal ion binding"/>
    <property type="evidence" value="ECO:0007669"/>
    <property type="project" value="UniProtKB-KW"/>
</dbReference>
<evidence type="ECO:0000256" key="1">
    <source>
        <dbReference type="ARBA" id="ARBA00001968"/>
    </source>
</evidence>
<protein>
    <recommendedName>
        <fullName evidence="4">DDE Tnp4 domain-containing protein</fullName>
    </recommendedName>
</protein>
<dbReference type="AlphaFoldDB" id="A0A7R9AZ26"/>
<organism evidence="5">
    <name type="scientific">Timema shepardi</name>
    <name type="common">Walking stick</name>
    <dbReference type="NCBI Taxonomy" id="629360"/>
    <lineage>
        <taxon>Eukaryota</taxon>
        <taxon>Metazoa</taxon>
        <taxon>Ecdysozoa</taxon>
        <taxon>Arthropoda</taxon>
        <taxon>Hexapoda</taxon>
        <taxon>Insecta</taxon>
        <taxon>Pterygota</taxon>
        <taxon>Neoptera</taxon>
        <taxon>Polyneoptera</taxon>
        <taxon>Phasmatodea</taxon>
        <taxon>Timematodea</taxon>
        <taxon>Timematoidea</taxon>
        <taxon>Timematidae</taxon>
        <taxon>Timema</taxon>
    </lineage>
</organism>
<feature type="domain" description="DDE Tnp4" evidence="4">
    <location>
        <begin position="156"/>
        <end position="204"/>
    </location>
</feature>
<evidence type="ECO:0000313" key="5">
    <source>
        <dbReference type="EMBL" id="CAD7263084.1"/>
    </source>
</evidence>
<evidence type="ECO:0000256" key="2">
    <source>
        <dbReference type="ARBA" id="ARBA00022723"/>
    </source>
</evidence>
<dbReference type="Pfam" id="PF13359">
    <property type="entry name" value="DDE_Tnp_4"/>
    <property type="match status" value="1"/>
</dbReference>
<reference evidence="5" key="1">
    <citation type="submission" date="2020-11" db="EMBL/GenBank/DDBJ databases">
        <authorList>
            <person name="Tran Van P."/>
        </authorList>
    </citation>
    <scope>NUCLEOTIDE SEQUENCE</scope>
</reference>